<sequence>MRGRPIGPFLFASIVGVVSGVYIFEPLFKEIAEKERQRQLMTERPLNDSVGTHPQVPEPPKK</sequence>
<evidence type="ECO:0000256" key="2">
    <source>
        <dbReference type="SAM" id="Phobius"/>
    </source>
</evidence>
<evidence type="ECO:0000313" key="3">
    <source>
        <dbReference type="EMBL" id="KTB39052.1"/>
    </source>
</evidence>
<dbReference type="InterPro" id="IPR057394">
    <property type="entry name" value="PIGBOS1"/>
</dbReference>
<feature type="transmembrane region" description="Helical" evidence="2">
    <location>
        <begin position="6"/>
        <end position="28"/>
    </location>
</feature>
<feature type="region of interest" description="Disordered" evidence="1">
    <location>
        <begin position="36"/>
        <end position="62"/>
    </location>
</feature>
<comment type="caution">
    <text evidence="3">The sequence shown here is derived from an EMBL/GenBank/DDBJ whole genome shotgun (WGS) entry which is preliminary data.</text>
</comment>
<dbReference type="AlphaFoldDB" id="A0A0W0FRS5"/>
<evidence type="ECO:0000313" key="4">
    <source>
        <dbReference type="Proteomes" id="UP000054988"/>
    </source>
</evidence>
<dbReference type="Pfam" id="PF23670">
    <property type="entry name" value="PIGBOS1"/>
    <property type="match status" value="1"/>
</dbReference>
<keyword evidence="2" id="KW-0812">Transmembrane</keyword>
<evidence type="ECO:0000256" key="1">
    <source>
        <dbReference type="SAM" id="MobiDB-lite"/>
    </source>
</evidence>
<dbReference type="Proteomes" id="UP000054988">
    <property type="component" value="Unassembled WGS sequence"/>
</dbReference>
<keyword evidence="2" id="KW-1133">Transmembrane helix</keyword>
<dbReference type="EMBL" id="LATX01001708">
    <property type="protein sequence ID" value="KTB39052.1"/>
    <property type="molecule type" value="Genomic_DNA"/>
</dbReference>
<proteinExistence type="predicted"/>
<keyword evidence="2" id="KW-0472">Membrane</keyword>
<name>A0A0W0FRS5_MONRR</name>
<accession>A0A0W0FRS5</accession>
<organism evidence="3 4">
    <name type="scientific">Moniliophthora roreri</name>
    <name type="common">Frosty pod rot fungus</name>
    <name type="synonym">Monilia roreri</name>
    <dbReference type="NCBI Taxonomy" id="221103"/>
    <lineage>
        <taxon>Eukaryota</taxon>
        <taxon>Fungi</taxon>
        <taxon>Dikarya</taxon>
        <taxon>Basidiomycota</taxon>
        <taxon>Agaricomycotina</taxon>
        <taxon>Agaricomycetes</taxon>
        <taxon>Agaricomycetidae</taxon>
        <taxon>Agaricales</taxon>
        <taxon>Marasmiineae</taxon>
        <taxon>Marasmiaceae</taxon>
        <taxon>Moniliophthora</taxon>
    </lineage>
</organism>
<reference evidence="3 4" key="1">
    <citation type="submission" date="2015-12" db="EMBL/GenBank/DDBJ databases">
        <title>Draft genome sequence of Moniliophthora roreri, the causal agent of frosty pod rot of cacao.</title>
        <authorList>
            <person name="Aime M.C."/>
            <person name="Diaz-Valderrama J.R."/>
            <person name="Kijpornyongpan T."/>
            <person name="Phillips-Mora W."/>
        </authorList>
    </citation>
    <scope>NUCLEOTIDE SEQUENCE [LARGE SCALE GENOMIC DNA]</scope>
    <source>
        <strain evidence="3 4">MCA 2952</strain>
    </source>
</reference>
<protein>
    <submittedName>
        <fullName evidence="3">Uncharacterized protein</fullName>
    </submittedName>
</protein>
<gene>
    <name evidence="3" type="ORF">WG66_8310</name>
</gene>